<feature type="transmembrane region" description="Helical" evidence="10">
    <location>
        <begin position="305"/>
        <end position="335"/>
    </location>
</feature>
<feature type="binding site" evidence="8">
    <location>
        <position position="251"/>
    </location>
    <ligand>
        <name>Na(+)</name>
        <dbReference type="ChEBI" id="CHEBI:29101"/>
        <label>1</label>
    </ligand>
</feature>
<keyword evidence="3" id="KW-0813">Transport</keyword>
<evidence type="ECO:0000256" key="5">
    <source>
        <dbReference type="ARBA" id="ARBA00022847"/>
    </source>
</evidence>
<feature type="transmembrane region" description="Helical" evidence="10">
    <location>
        <begin position="240"/>
        <end position="266"/>
    </location>
</feature>
<feature type="compositionally biased region" description="Basic and acidic residues" evidence="9">
    <location>
        <begin position="714"/>
        <end position="725"/>
    </location>
</feature>
<keyword evidence="5" id="KW-0769">Symport</keyword>
<evidence type="ECO:0000256" key="6">
    <source>
        <dbReference type="ARBA" id="ARBA00022989"/>
    </source>
</evidence>
<keyword evidence="8" id="KW-0915">Sodium</keyword>
<feature type="compositionally biased region" description="Polar residues" evidence="9">
    <location>
        <begin position="550"/>
        <end position="564"/>
    </location>
</feature>
<dbReference type="PANTHER" id="PTHR11616:SF240">
    <property type="entry name" value="BLOATED TUBULES, ISOFORM B-RELATED"/>
    <property type="match status" value="1"/>
</dbReference>
<feature type="transmembrane region" description="Helical" evidence="10">
    <location>
        <begin position="375"/>
        <end position="396"/>
    </location>
</feature>
<dbReference type="SUPFAM" id="SSF161070">
    <property type="entry name" value="SNF-like"/>
    <property type="match status" value="1"/>
</dbReference>
<evidence type="ECO:0000256" key="2">
    <source>
        <dbReference type="ARBA" id="ARBA00006459"/>
    </source>
</evidence>
<evidence type="ECO:0000256" key="3">
    <source>
        <dbReference type="ARBA" id="ARBA00022448"/>
    </source>
</evidence>
<organism evidence="11 12">
    <name type="scientific">Bemisia tabaci</name>
    <name type="common">Sweetpotato whitefly</name>
    <name type="synonym">Aleurodes tabaci</name>
    <dbReference type="NCBI Taxonomy" id="7038"/>
    <lineage>
        <taxon>Eukaryota</taxon>
        <taxon>Metazoa</taxon>
        <taxon>Ecdysozoa</taxon>
        <taxon>Arthropoda</taxon>
        <taxon>Hexapoda</taxon>
        <taxon>Insecta</taxon>
        <taxon>Pterygota</taxon>
        <taxon>Neoptera</taxon>
        <taxon>Paraneoptera</taxon>
        <taxon>Hemiptera</taxon>
        <taxon>Sternorrhyncha</taxon>
        <taxon>Aleyrodoidea</taxon>
        <taxon>Aleyrodidae</taxon>
        <taxon>Aleyrodinae</taxon>
        <taxon>Bemisia</taxon>
    </lineage>
</organism>
<sequence>MVPWFKLVPGLATTLLTLSLTASVGNHLRLPRIAYQNGGGSFLVAYAIITVFLGLPLAFLEIVLGQFGQQGTTKLWRAVPLFRGVGFVKVMVSQLLAVYYPVLMGISLFYAAWSAKGPLPFSRNTFIKPVDQNAMWFGVNVALLFLIWTVLLLCVFKNAQSYRKSMYFIMIPTIVIFVAIIWEQVKRGPYNLSPLLNINWKALLSFDVWYAALIQFFFSTHIGFGNITTGAGVLFSKSSAFWTAVFYIFMNLFVGLLFVFNVYSWIENLETAGYIIPENIKIPETFVLTIMYDSISRTYDTLTQFWATIAFLLIVLAGFASTVSLVFTVVTALSVETKNKWKWWVITSGVCLLSFFASIFCLLRENLKIVHILDAYVIGRIVVLSTILELVGFIYIYGLEPLSNDFEFVLGYRLCFLWKIFWFIAPIFLTIVEGWSLVTTLLNLNQDGAESWMQHIGWGFYVLAWLVIIITALWQICNQVDYNLSQKSRSALKPSRNWGPVDPIYRHCWVQWKKQYQITGERDFTLKRRGTRDYTHSVKRSHSRPGNGAYGTNTSSLKGTHSGRVNSAYSVEPVSIRRNHGKKINSAYSIDPATATLRSSRSRSFHYNGDLESYEQTIKSNNHRYTLDSYFPNDTINIHDYVKAELKAEKEPEFTTTYVYTPTQNLSAKYTPPDNNDHTQKRIKTKHSFHEADIDNTTYGRIKIKQHPHSQPPDVRKDPPRHADEVPYPNVKHTRPRETSPGMSHYSVQPKPSFRYDPNDDAQLYYVRQNYRGEVPSNVKPKSHSRHSHTQQPCIFQEGDDVDHVFWRKEISPYTHYM</sequence>
<keyword evidence="8" id="KW-0479">Metal-binding</keyword>
<feature type="transmembrane region" description="Helical" evidence="10">
    <location>
        <begin position="341"/>
        <end position="363"/>
    </location>
</feature>
<feature type="transmembrane region" description="Helical" evidence="10">
    <location>
        <begin position="85"/>
        <end position="113"/>
    </location>
</feature>
<feature type="region of interest" description="Disordered" evidence="9">
    <location>
        <begin position="535"/>
        <end position="564"/>
    </location>
</feature>
<feature type="transmembrane region" description="Helical" evidence="10">
    <location>
        <begin position="456"/>
        <end position="476"/>
    </location>
</feature>
<feature type="transmembrane region" description="Helical" evidence="10">
    <location>
        <begin position="416"/>
        <end position="444"/>
    </location>
</feature>
<feature type="binding site" evidence="8">
    <location>
        <position position="219"/>
    </location>
    <ligand>
        <name>Na(+)</name>
        <dbReference type="ChEBI" id="CHEBI:29101"/>
        <label>1</label>
    </ligand>
</feature>
<evidence type="ECO:0000256" key="7">
    <source>
        <dbReference type="ARBA" id="ARBA00023136"/>
    </source>
</evidence>
<evidence type="ECO:0000256" key="10">
    <source>
        <dbReference type="SAM" id="Phobius"/>
    </source>
</evidence>
<feature type="transmembrane region" description="Helical" evidence="10">
    <location>
        <begin position="167"/>
        <end position="185"/>
    </location>
</feature>
<gene>
    <name evidence="11" type="ORF">BEMITA_LOCUS8574</name>
</gene>
<dbReference type="Pfam" id="PF00209">
    <property type="entry name" value="SNF"/>
    <property type="match status" value="2"/>
</dbReference>
<feature type="transmembrane region" description="Helical" evidence="10">
    <location>
        <begin position="208"/>
        <end position="228"/>
    </location>
</feature>
<keyword evidence="7 10" id="KW-0472">Membrane</keyword>
<dbReference type="InterPro" id="IPR037272">
    <property type="entry name" value="SNS_sf"/>
</dbReference>
<evidence type="ECO:0000256" key="1">
    <source>
        <dbReference type="ARBA" id="ARBA00004141"/>
    </source>
</evidence>
<evidence type="ECO:0000313" key="12">
    <source>
        <dbReference type="Proteomes" id="UP001152759"/>
    </source>
</evidence>
<proteinExistence type="inferred from homology"/>
<keyword evidence="4 10" id="KW-0812">Transmembrane</keyword>
<dbReference type="AlphaFoldDB" id="A0A9P0AG26"/>
<dbReference type="PANTHER" id="PTHR11616">
    <property type="entry name" value="SODIUM/CHLORIDE DEPENDENT TRANSPORTER"/>
    <property type="match status" value="1"/>
</dbReference>
<feature type="region of interest" description="Disordered" evidence="9">
    <location>
        <begin position="666"/>
        <end position="755"/>
    </location>
</feature>
<feature type="binding site" evidence="8">
    <location>
        <position position="321"/>
    </location>
    <ligand>
        <name>Na(+)</name>
        <dbReference type="ChEBI" id="CHEBI:29101"/>
        <label>1</label>
    </ligand>
</feature>
<reference evidence="11" key="1">
    <citation type="submission" date="2021-12" db="EMBL/GenBank/DDBJ databases">
        <authorList>
            <person name="King R."/>
        </authorList>
    </citation>
    <scope>NUCLEOTIDE SEQUENCE</scope>
</reference>
<protein>
    <recommendedName>
        <fullName evidence="13">Sodium-dependent nutrient amino acid transporter 1</fullName>
    </recommendedName>
</protein>
<keyword evidence="12" id="KW-1185">Reference proteome</keyword>
<dbReference type="Proteomes" id="UP001152759">
    <property type="component" value="Chromosome 5"/>
</dbReference>
<dbReference type="PRINTS" id="PR00176">
    <property type="entry name" value="NANEUSMPORT"/>
</dbReference>
<comment type="subcellular location">
    <subcellularLocation>
        <location evidence="1">Membrane</location>
        <topology evidence="1">Multi-pass membrane protein</topology>
    </subcellularLocation>
</comment>
<dbReference type="GO" id="GO:0046872">
    <property type="term" value="F:metal ion binding"/>
    <property type="evidence" value="ECO:0007669"/>
    <property type="project" value="UniProtKB-KW"/>
</dbReference>
<evidence type="ECO:0000256" key="8">
    <source>
        <dbReference type="PIRSR" id="PIRSR600175-1"/>
    </source>
</evidence>
<evidence type="ECO:0000256" key="9">
    <source>
        <dbReference type="SAM" id="MobiDB-lite"/>
    </source>
</evidence>
<name>A0A9P0AG26_BEMTA</name>
<comment type="similarity">
    <text evidence="2">Belongs to the sodium:neurotransmitter symporter (SNF) (TC 2.A.22) family.</text>
</comment>
<dbReference type="GO" id="GO:0005886">
    <property type="term" value="C:plasma membrane"/>
    <property type="evidence" value="ECO:0007669"/>
    <property type="project" value="TreeGrafter"/>
</dbReference>
<feature type="binding site" evidence="8">
    <location>
        <position position="26"/>
    </location>
    <ligand>
        <name>Na(+)</name>
        <dbReference type="ChEBI" id="CHEBI:29101"/>
        <label>1</label>
    </ligand>
</feature>
<dbReference type="GO" id="GO:0015375">
    <property type="term" value="F:glycine:sodium symporter activity"/>
    <property type="evidence" value="ECO:0007669"/>
    <property type="project" value="TreeGrafter"/>
</dbReference>
<evidence type="ECO:0000256" key="4">
    <source>
        <dbReference type="ARBA" id="ARBA00022692"/>
    </source>
</evidence>
<feature type="transmembrane region" description="Helical" evidence="10">
    <location>
        <begin position="39"/>
        <end position="64"/>
    </location>
</feature>
<dbReference type="PROSITE" id="PS50267">
    <property type="entry name" value="NA_NEUROTRAN_SYMP_3"/>
    <property type="match status" value="1"/>
</dbReference>
<dbReference type="EMBL" id="OU963866">
    <property type="protein sequence ID" value="CAH0389785.1"/>
    <property type="molecule type" value="Genomic_DNA"/>
</dbReference>
<keyword evidence="6 10" id="KW-1133">Transmembrane helix</keyword>
<evidence type="ECO:0000313" key="11">
    <source>
        <dbReference type="EMBL" id="CAH0389785.1"/>
    </source>
</evidence>
<feature type="transmembrane region" description="Helical" evidence="10">
    <location>
        <begin position="133"/>
        <end position="155"/>
    </location>
</feature>
<accession>A0A9P0AG26</accession>
<dbReference type="InterPro" id="IPR000175">
    <property type="entry name" value="Na/ntran_symport"/>
</dbReference>
<evidence type="ECO:0008006" key="13">
    <source>
        <dbReference type="Google" id="ProtNLM"/>
    </source>
</evidence>